<dbReference type="PROSITE" id="PS51340">
    <property type="entry name" value="MOSC"/>
    <property type="match status" value="1"/>
</dbReference>
<dbReference type="GO" id="GO:0003824">
    <property type="term" value="F:catalytic activity"/>
    <property type="evidence" value="ECO:0007669"/>
    <property type="project" value="InterPro"/>
</dbReference>
<dbReference type="Gene3D" id="2.40.33.20">
    <property type="entry name" value="PK beta-barrel domain-like"/>
    <property type="match status" value="1"/>
</dbReference>
<dbReference type="PANTHER" id="PTHR30212:SF2">
    <property type="entry name" value="PROTEIN YIIM"/>
    <property type="match status" value="1"/>
</dbReference>
<dbReference type="InterPro" id="IPR005302">
    <property type="entry name" value="MoCF_Sase_C"/>
</dbReference>
<gene>
    <name evidence="2" type="ORF">ABEG17_03470</name>
</gene>
<dbReference type="RefSeq" id="WP_406831893.1">
    <property type="nucleotide sequence ID" value="NZ_CP157483.1"/>
</dbReference>
<evidence type="ECO:0000259" key="1">
    <source>
        <dbReference type="PROSITE" id="PS51340"/>
    </source>
</evidence>
<feature type="domain" description="MOSC" evidence="1">
    <location>
        <begin position="36"/>
        <end position="172"/>
    </location>
</feature>
<evidence type="ECO:0000313" key="2">
    <source>
        <dbReference type="EMBL" id="XBO44407.1"/>
    </source>
</evidence>
<dbReference type="InterPro" id="IPR052353">
    <property type="entry name" value="Benzoxazolinone_Detox_Enz"/>
</dbReference>
<dbReference type="InterPro" id="IPR011037">
    <property type="entry name" value="Pyrv_Knase-like_insert_dom_sf"/>
</dbReference>
<dbReference type="PANTHER" id="PTHR30212">
    <property type="entry name" value="PROTEIN YIIM"/>
    <property type="match status" value="1"/>
</dbReference>
<dbReference type="GO" id="GO:0030170">
    <property type="term" value="F:pyridoxal phosphate binding"/>
    <property type="evidence" value="ECO:0007669"/>
    <property type="project" value="InterPro"/>
</dbReference>
<reference evidence="2" key="1">
    <citation type="submission" date="2024-05" db="EMBL/GenBank/DDBJ databases">
        <authorList>
            <person name="Kim S."/>
            <person name="Heo J."/>
            <person name="Choi H."/>
            <person name="Choi Y."/>
            <person name="Kwon S.-W."/>
            <person name="Kim Y."/>
        </authorList>
    </citation>
    <scope>NUCLEOTIDE SEQUENCE</scope>
    <source>
        <strain evidence="2">KACC 23699</strain>
    </source>
</reference>
<dbReference type="AlphaFoldDB" id="A0AAU7JVF6"/>
<protein>
    <submittedName>
        <fullName evidence="2">MOSC domain-containing protein</fullName>
    </submittedName>
</protein>
<sequence>MTARLLSLNIGASEPNPAKKVGVTGIGKKPVDSATLRAPGPKHGGLGSGVVGDFIADVAHHGGDQQAVYAFAREELDAWQDRLGRELADGLFGENLTTSGLDVDGALLGERWAVGDEVVLEVCGPRVPCATFQSRMGERGWIKRFTEVGRTGAYLSIVTGGEVRTGDAIEVVSRPDHEITVPVAFRAFMGDLAAARRVLDAGALTGPDADELREMVERRSR</sequence>
<organism evidence="2">
    <name type="scientific">Pedococcus sp. KACC 23699</name>
    <dbReference type="NCBI Taxonomy" id="3149228"/>
    <lineage>
        <taxon>Bacteria</taxon>
        <taxon>Bacillati</taxon>
        <taxon>Actinomycetota</taxon>
        <taxon>Actinomycetes</taxon>
        <taxon>Micrococcales</taxon>
        <taxon>Intrasporangiaceae</taxon>
        <taxon>Pedococcus</taxon>
    </lineage>
</organism>
<proteinExistence type="predicted"/>
<dbReference type="Pfam" id="PF03473">
    <property type="entry name" value="MOSC"/>
    <property type="match status" value="1"/>
</dbReference>
<dbReference type="GO" id="GO:0030151">
    <property type="term" value="F:molybdenum ion binding"/>
    <property type="evidence" value="ECO:0007669"/>
    <property type="project" value="InterPro"/>
</dbReference>
<dbReference type="SUPFAM" id="SSF50800">
    <property type="entry name" value="PK beta-barrel domain-like"/>
    <property type="match status" value="1"/>
</dbReference>
<accession>A0AAU7JVF6</accession>
<dbReference type="EMBL" id="CP157483">
    <property type="protein sequence ID" value="XBO44407.1"/>
    <property type="molecule type" value="Genomic_DNA"/>
</dbReference>
<name>A0AAU7JVF6_9MICO</name>